<dbReference type="Gene3D" id="3.10.450.50">
    <property type="match status" value="1"/>
</dbReference>
<dbReference type="Proteomes" id="UP000245430">
    <property type="component" value="Unassembled WGS sequence"/>
</dbReference>
<dbReference type="SUPFAM" id="SSF54427">
    <property type="entry name" value="NTF2-like"/>
    <property type="match status" value="1"/>
</dbReference>
<feature type="signal peptide" evidence="1">
    <location>
        <begin position="1"/>
        <end position="24"/>
    </location>
</feature>
<comment type="caution">
    <text evidence="2">The sequence shown here is derived from an EMBL/GenBank/DDBJ whole genome shotgun (WGS) entry which is preliminary data.</text>
</comment>
<dbReference type="InterPro" id="IPR032710">
    <property type="entry name" value="NTF2-like_dom_sf"/>
</dbReference>
<keyword evidence="3" id="KW-1185">Reference proteome</keyword>
<dbReference type="EMBL" id="QGGP01000003">
    <property type="protein sequence ID" value="PWK19018.1"/>
    <property type="molecule type" value="Genomic_DNA"/>
</dbReference>
<keyword evidence="1" id="KW-0732">Signal</keyword>
<name>A0A316DN84_9FLAO</name>
<proteinExistence type="predicted"/>
<organism evidence="2 3">
    <name type="scientific">Xanthomarina spongicola</name>
    <dbReference type="NCBI Taxonomy" id="570520"/>
    <lineage>
        <taxon>Bacteria</taxon>
        <taxon>Pseudomonadati</taxon>
        <taxon>Bacteroidota</taxon>
        <taxon>Flavobacteriia</taxon>
        <taxon>Flavobacteriales</taxon>
        <taxon>Flavobacteriaceae</taxon>
        <taxon>Xanthomarina</taxon>
    </lineage>
</organism>
<protein>
    <recommendedName>
        <fullName evidence="4">Ketosteroid isomerase-like protein</fullName>
    </recommendedName>
</protein>
<evidence type="ECO:0000313" key="2">
    <source>
        <dbReference type="EMBL" id="PWK19018.1"/>
    </source>
</evidence>
<evidence type="ECO:0000256" key="1">
    <source>
        <dbReference type="SAM" id="SignalP"/>
    </source>
</evidence>
<evidence type="ECO:0008006" key="4">
    <source>
        <dbReference type="Google" id="ProtNLM"/>
    </source>
</evidence>
<gene>
    <name evidence="2" type="ORF">LX78_01495</name>
</gene>
<accession>A0A316DN84</accession>
<dbReference type="AlphaFoldDB" id="A0A316DN84"/>
<feature type="chain" id="PRO_5016275245" description="Ketosteroid isomerase-like protein" evidence="1">
    <location>
        <begin position="25"/>
        <end position="149"/>
    </location>
</feature>
<evidence type="ECO:0000313" key="3">
    <source>
        <dbReference type="Proteomes" id="UP000245430"/>
    </source>
</evidence>
<reference evidence="2 3" key="1">
    <citation type="submission" date="2018-05" db="EMBL/GenBank/DDBJ databases">
        <title>Genomic Encyclopedia of Archaeal and Bacterial Type Strains, Phase II (KMG-II): from individual species to whole genera.</title>
        <authorList>
            <person name="Goeker M."/>
        </authorList>
    </citation>
    <scope>NUCLEOTIDE SEQUENCE [LARGE SCALE GENOMIC DNA]</scope>
    <source>
        <strain evidence="2 3">DSM 22637</strain>
    </source>
</reference>
<sequence>MLVYLNMKKLFLFLCILGSIACNAQTGVNNDKEAILAVMNLQEIAWNNHDMEGFMKGYWKNDSLKFYGGGGLTKGWENTLNNYKKGYPTKAESGILEFVINDVSKIEDNTYWVMGEYHLTRDVGNANGVFIIIFKKINGEWKIIADMSC</sequence>